<proteinExistence type="inferred from homology"/>
<dbReference type="Pfam" id="PF00588">
    <property type="entry name" value="SpoU_methylase"/>
    <property type="match status" value="1"/>
</dbReference>
<dbReference type="InterPro" id="IPR015590">
    <property type="entry name" value="Aldehyde_DH_dom"/>
</dbReference>
<dbReference type="CDD" id="cd18095">
    <property type="entry name" value="SpoU-like_rRNA-MTase"/>
    <property type="match status" value="1"/>
</dbReference>
<evidence type="ECO:0000256" key="7">
    <source>
        <dbReference type="SAM" id="MobiDB-lite"/>
    </source>
</evidence>
<dbReference type="Proteomes" id="UP000238479">
    <property type="component" value="Chromosome 2"/>
</dbReference>
<dbReference type="SUPFAM" id="SSF53720">
    <property type="entry name" value="ALDH-like"/>
    <property type="match status" value="1"/>
</dbReference>
<dbReference type="InterPro" id="IPR029026">
    <property type="entry name" value="tRNA_m1G_MTases_N"/>
</dbReference>
<dbReference type="NCBIfam" id="TIGR01722">
    <property type="entry name" value="MMSDH"/>
    <property type="match status" value="1"/>
</dbReference>
<dbReference type="PROSITE" id="PS00070">
    <property type="entry name" value="ALDEHYDE_DEHYDR_CYS"/>
    <property type="match status" value="1"/>
</dbReference>
<keyword evidence="5 10" id="KW-0560">Oxidoreductase</keyword>
<dbReference type="GO" id="GO:0032259">
    <property type="term" value="P:methylation"/>
    <property type="evidence" value="ECO:0007669"/>
    <property type="project" value="UniProtKB-KW"/>
</dbReference>
<dbReference type="Gene3D" id="3.40.1280.10">
    <property type="match status" value="1"/>
</dbReference>
<accession>A0A2P6RPR0</accession>
<dbReference type="Gene3D" id="3.30.1330.30">
    <property type="match status" value="1"/>
</dbReference>
<dbReference type="GO" id="GO:0006210">
    <property type="term" value="P:thymine catabolic process"/>
    <property type="evidence" value="ECO:0007669"/>
    <property type="project" value="TreeGrafter"/>
</dbReference>
<protein>
    <recommendedName>
        <fullName evidence="2">methylmalonate-semialdehyde dehydrogenase (CoA acylating)</fullName>
        <ecNumber evidence="2">1.2.1.27</ecNumber>
    </recommendedName>
</protein>
<sequence>MCFLYCINDWVNSLISVILNLGLIFPLKFDCGFVSTGVFLCWRWGFGSLVVQGFTDVVGFSIRFFLLPSIMETESQIELTIQNNMLPPQAGTFQDREDLIQYVRDFGASQGYVVTIKKSRKDRRVILGCDRGGVYRNRRKIDESKRKRKANSRLINCPFEAIGKREDDLWVLTIKNGEHNHEALRDMSEHPYSRRFTEEEVRQIKQMTEAGIKPRQVLKALKQMNPELQSTPRHLYNLKAKIRQGTLSEKSFKTWRPDRSALVNTSSAPSGGSLMQSNQPLKVPNFIGGKFVDSQGCSIIDVVNPATQEIVSHVPLTTYEEFKAAVSSAKQAFPSWKNTPITIRQRILFKLQELIRRDIDKLAMNITLEQGKTLKGAESDVLRGIEVVEHACGMATLQMGEFVPNASYGIDTYSIREPLGVCAGICPFNFSSMIPLWMFPVAVTCGNTFVLKPCEKNPGVSMILAALAKEAGLPDGVLNIVHGTHDIVNYICDDDDIKAVSLVGSSTAGMHIHAKAVARGKRVQSNIGGKNHAIIMPDASMDATLNALVTAGFGAAGQRCMALNTAVFVGNSITWERELVERAKALKVNVGTDPSADVGPVITKEVKDCICRLVQSSVESGARLVLDGRNVMVRGYENGNFIGPTILCDVTTNMDCFKEEIFGPVLLCMQAASLEEAITIINRNRCGNGASIFTTSGIAARKFQNEVEAGLVGINVPVPVPLPLSSFNGSKASFGSDLNISGKAGVQFYTQIKAVAQQWKDLPSLESSLALRPSYETNMASRGVSSSLPSTSERDSPSHRISGATNSESESDSPSKLPSRGAPLSLPSTSEAALPTQGASSMSPTAYRDFSSRGLSLVLPATSERDLSGVDMSLAMPRATEGDIPKQGLTLTTSQSSERMYMPQTSHWMETSRPTSQRTENISPSSERHLASTSQRNDKNGNTSLSSQRTGTSMALTSESVYAPASHDNMAPISLRSDGMTGTSHRTDPTLRPTSERAYMLGVTHLNDNMGQTFQRPDTMFSTSERMYMPAKSHQHDHMGSTSRRTDIPMHSTSERMFMSTASQRNEELAVASQPASERLYLSPLVPRNAVLQKMQCTSIISVPTIHSRKLKLGRNSHSQLSVAHPQSNFEDYDDVKLPLPSHVKSITSTSNPFVKHCHKLRLSSSYRHTHGSVLVVGATPIREICEFQKSLQEKTVMMDCLLLPDNCEVPEWIDDLSVRIVQVSSPVMKKLSGMQSTESIEAMALMRIPTSFSDINADEKEANCRAWFPSPHRVLVLDGVQDPGNLGTLLRSATAFGWNGAFLLPGCCDPFNEKALRASRGASFQLPIISGTWNHLESLISEFQIKMLAGHPETDKKSTPFHLSQNLADSLATVPLSLVLGSEGSGLSEQSRRQSELVTIPMAGDFESLNVSVAGGIFLYMLQPKNHISL</sequence>
<dbReference type="EC" id="1.2.1.27" evidence="2"/>
<dbReference type="Gene3D" id="3.40.605.10">
    <property type="entry name" value="Aldehyde Dehydrogenase, Chain A, domain 1"/>
    <property type="match status" value="1"/>
</dbReference>
<evidence type="ECO:0000256" key="2">
    <source>
        <dbReference type="ARBA" id="ARBA00013048"/>
    </source>
</evidence>
<dbReference type="GO" id="GO:0006574">
    <property type="term" value="P:L-valine catabolic process"/>
    <property type="evidence" value="ECO:0007669"/>
    <property type="project" value="TreeGrafter"/>
</dbReference>
<dbReference type="STRING" id="74649.A0A2P6RPR0"/>
<evidence type="ECO:0000313" key="10">
    <source>
        <dbReference type="EMBL" id="PRQ48432.1"/>
    </source>
</evidence>
<dbReference type="PANTHER" id="PTHR43866">
    <property type="entry name" value="MALONATE-SEMIALDEHYDE DEHYDROGENASE"/>
    <property type="match status" value="1"/>
</dbReference>
<evidence type="ECO:0000259" key="9">
    <source>
        <dbReference type="Pfam" id="PF00588"/>
    </source>
</evidence>
<dbReference type="Pfam" id="PF00171">
    <property type="entry name" value="Aldedh"/>
    <property type="match status" value="1"/>
</dbReference>
<dbReference type="PANTHER" id="PTHR43866:SF1">
    <property type="entry name" value="METHYLMALONATE-SEMIALDEHYDE DEHYDROGENASE (COA ACYLATING)"/>
    <property type="match status" value="1"/>
</dbReference>
<dbReference type="GO" id="GO:0004491">
    <property type="term" value="F:methylmalonate-semialdehyde dehydrogenase (acylating, NAD) activity"/>
    <property type="evidence" value="ECO:0007669"/>
    <property type="project" value="UniProtKB-EC"/>
</dbReference>
<dbReference type="FunFam" id="3.40.1280.10:FF:000027">
    <property type="entry name" value="Putative tRNA/rRNA methyltransferase YsgA"/>
    <property type="match status" value="1"/>
</dbReference>
<feature type="compositionally biased region" description="Polar residues" evidence="7">
    <location>
        <begin position="889"/>
        <end position="960"/>
    </location>
</feature>
<dbReference type="SUPFAM" id="SSF75217">
    <property type="entry name" value="alpha/beta knot"/>
    <property type="match status" value="1"/>
</dbReference>
<reference evidence="10 11" key="1">
    <citation type="journal article" date="2018" name="Nat. Genet.">
        <title>The Rosa genome provides new insights in the design of modern roses.</title>
        <authorList>
            <person name="Bendahmane M."/>
        </authorList>
    </citation>
    <scope>NUCLEOTIDE SEQUENCE [LARGE SCALE GENOMIC DNA]</scope>
    <source>
        <strain evidence="11">cv. Old Blush</strain>
    </source>
</reference>
<feature type="compositionally biased region" description="Polar residues" evidence="7">
    <location>
        <begin position="826"/>
        <end position="844"/>
    </location>
</feature>
<evidence type="ECO:0000256" key="1">
    <source>
        <dbReference type="ARBA" id="ARBA00009986"/>
    </source>
</evidence>
<keyword evidence="6" id="KW-0520">NAD</keyword>
<keyword evidence="4" id="KW-0808">Transferase</keyword>
<evidence type="ECO:0000256" key="4">
    <source>
        <dbReference type="ARBA" id="ARBA00022679"/>
    </source>
</evidence>
<evidence type="ECO:0000259" key="8">
    <source>
        <dbReference type="Pfam" id="PF00171"/>
    </source>
</evidence>
<dbReference type="InterPro" id="IPR016163">
    <property type="entry name" value="Ald_DH_C"/>
</dbReference>
<keyword evidence="3" id="KW-0489">Methyltransferase</keyword>
<dbReference type="InterPro" id="IPR029064">
    <property type="entry name" value="Ribosomal_eL30-like_sf"/>
</dbReference>
<organism evidence="10 11">
    <name type="scientific">Rosa chinensis</name>
    <name type="common">China rose</name>
    <dbReference type="NCBI Taxonomy" id="74649"/>
    <lineage>
        <taxon>Eukaryota</taxon>
        <taxon>Viridiplantae</taxon>
        <taxon>Streptophyta</taxon>
        <taxon>Embryophyta</taxon>
        <taxon>Tracheophyta</taxon>
        <taxon>Spermatophyta</taxon>
        <taxon>Magnoliopsida</taxon>
        <taxon>eudicotyledons</taxon>
        <taxon>Gunneridae</taxon>
        <taxon>Pentapetalae</taxon>
        <taxon>rosids</taxon>
        <taxon>fabids</taxon>
        <taxon>Rosales</taxon>
        <taxon>Rosaceae</taxon>
        <taxon>Rosoideae</taxon>
        <taxon>Rosoideae incertae sedis</taxon>
        <taxon>Rosa</taxon>
    </lineage>
</organism>
<dbReference type="EMBL" id="PDCK01000040">
    <property type="protein sequence ID" value="PRQ48432.1"/>
    <property type="molecule type" value="Genomic_DNA"/>
</dbReference>
<dbReference type="FunFam" id="3.40.605.10:FF:000003">
    <property type="entry name" value="Methylmalonate-semialdehyde dehydrogenase [acylating]"/>
    <property type="match status" value="1"/>
</dbReference>
<dbReference type="GO" id="GO:0005739">
    <property type="term" value="C:mitochondrion"/>
    <property type="evidence" value="ECO:0007669"/>
    <property type="project" value="TreeGrafter"/>
</dbReference>
<feature type="domain" description="Aldehyde dehydrogenase" evidence="8">
    <location>
        <begin position="291"/>
        <end position="755"/>
    </location>
</feature>
<dbReference type="InterPro" id="IPR016162">
    <property type="entry name" value="Ald_DH_N"/>
</dbReference>
<dbReference type="OMA" id="MPQTSHW"/>
<dbReference type="InterPro" id="IPR029028">
    <property type="entry name" value="Alpha/beta_knot_MTases"/>
</dbReference>
<dbReference type="InterPro" id="IPR016160">
    <property type="entry name" value="Ald_DH_CS_CYS"/>
</dbReference>
<evidence type="ECO:0000256" key="3">
    <source>
        <dbReference type="ARBA" id="ARBA00022603"/>
    </source>
</evidence>
<feature type="compositionally biased region" description="Polar residues" evidence="7">
    <location>
        <begin position="780"/>
        <end position="791"/>
    </location>
</feature>
<dbReference type="InterPro" id="IPR001537">
    <property type="entry name" value="SpoU_MeTrfase"/>
</dbReference>
<dbReference type="FunFam" id="3.40.309.10:FF:000002">
    <property type="entry name" value="Methylmalonate-semialdehyde dehydrogenase (Acylating)"/>
    <property type="match status" value="1"/>
</dbReference>
<dbReference type="Gramene" id="PRQ48432">
    <property type="protein sequence ID" value="PRQ48432"/>
    <property type="gene ID" value="RchiOBHm_Chr2g0110691"/>
</dbReference>
<feature type="region of interest" description="Disordered" evidence="7">
    <location>
        <begin position="780"/>
        <end position="846"/>
    </location>
</feature>
<gene>
    <name evidence="10" type="ORF">RchiOBHm_Chr2g0110691</name>
</gene>
<evidence type="ECO:0000256" key="6">
    <source>
        <dbReference type="ARBA" id="ARBA00023027"/>
    </source>
</evidence>
<dbReference type="Gene3D" id="3.40.309.10">
    <property type="entry name" value="Aldehyde Dehydrogenase, Chain A, domain 2"/>
    <property type="match status" value="1"/>
</dbReference>
<comment type="caution">
    <text evidence="10">The sequence shown here is derived from an EMBL/GenBank/DDBJ whole genome shotgun (WGS) entry which is preliminary data.</text>
</comment>
<evidence type="ECO:0000256" key="5">
    <source>
        <dbReference type="ARBA" id="ARBA00023002"/>
    </source>
</evidence>
<dbReference type="GO" id="GO:0003723">
    <property type="term" value="F:RNA binding"/>
    <property type="evidence" value="ECO:0007669"/>
    <property type="project" value="InterPro"/>
</dbReference>
<name>A0A2P6RPR0_ROSCH</name>
<dbReference type="InterPro" id="IPR010061">
    <property type="entry name" value="MeMal-semiAld_DH"/>
</dbReference>
<feature type="compositionally biased region" description="Polar residues" evidence="7">
    <location>
        <begin position="803"/>
        <end position="816"/>
    </location>
</feature>
<evidence type="ECO:0000313" key="11">
    <source>
        <dbReference type="Proteomes" id="UP000238479"/>
    </source>
</evidence>
<dbReference type="SUPFAM" id="SSF55315">
    <property type="entry name" value="L30e-like"/>
    <property type="match status" value="1"/>
</dbReference>
<dbReference type="CDD" id="cd07085">
    <property type="entry name" value="ALDH_F6_MMSDH"/>
    <property type="match status" value="1"/>
</dbReference>
<feature type="region of interest" description="Disordered" evidence="7">
    <location>
        <begin position="878"/>
        <end position="992"/>
    </location>
</feature>
<dbReference type="InterPro" id="IPR016161">
    <property type="entry name" value="Ald_DH/histidinol_DH"/>
</dbReference>
<comment type="similarity">
    <text evidence="1">Belongs to the aldehyde dehydrogenase family.</text>
</comment>
<feature type="domain" description="tRNA/rRNA methyltransferase SpoU type" evidence="9">
    <location>
        <begin position="1275"/>
        <end position="1421"/>
    </location>
</feature>
<dbReference type="GO" id="GO:0006396">
    <property type="term" value="P:RNA processing"/>
    <property type="evidence" value="ECO:0007669"/>
    <property type="project" value="InterPro"/>
</dbReference>
<dbReference type="GO" id="GO:0008173">
    <property type="term" value="F:RNA methyltransferase activity"/>
    <property type="evidence" value="ECO:0007669"/>
    <property type="project" value="InterPro"/>
</dbReference>
<keyword evidence="11" id="KW-1185">Reference proteome</keyword>